<proteinExistence type="predicted"/>
<accession>A0A9Q3CWC2</accession>
<reference evidence="3" key="1">
    <citation type="submission" date="2021-03" db="EMBL/GenBank/DDBJ databases">
        <title>Draft genome sequence of rust myrtle Austropuccinia psidii MF-1, a brazilian biotype.</title>
        <authorList>
            <person name="Quecine M.C."/>
            <person name="Pachon D.M.R."/>
            <person name="Bonatelli M.L."/>
            <person name="Correr F.H."/>
            <person name="Franceschini L.M."/>
            <person name="Leite T.F."/>
            <person name="Margarido G.R.A."/>
            <person name="Almeida C.A."/>
            <person name="Ferrarezi J.A."/>
            <person name="Labate C.A."/>
        </authorList>
    </citation>
    <scope>NUCLEOTIDE SEQUENCE</scope>
    <source>
        <strain evidence="3">MF-1</strain>
    </source>
</reference>
<dbReference type="SUPFAM" id="SSF53098">
    <property type="entry name" value="Ribonuclease H-like"/>
    <property type="match status" value="1"/>
</dbReference>
<dbReference type="PANTHER" id="PTHR37984">
    <property type="entry name" value="PROTEIN CBG26694"/>
    <property type="match status" value="1"/>
</dbReference>
<protein>
    <recommendedName>
        <fullName evidence="2">Integrase catalytic domain-containing protein</fullName>
    </recommendedName>
</protein>
<evidence type="ECO:0000259" key="2">
    <source>
        <dbReference type="PROSITE" id="PS50994"/>
    </source>
</evidence>
<dbReference type="PROSITE" id="PS50994">
    <property type="entry name" value="INTEGRASE"/>
    <property type="match status" value="1"/>
</dbReference>
<dbReference type="Proteomes" id="UP000765509">
    <property type="component" value="Unassembled WGS sequence"/>
</dbReference>
<organism evidence="3 4">
    <name type="scientific">Austropuccinia psidii MF-1</name>
    <dbReference type="NCBI Taxonomy" id="1389203"/>
    <lineage>
        <taxon>Eukaryota</taxon>
        <taxon>Fungi</taxon>
        <taxon>Dikarya</taxon>
        <taxon>Basidiomycota</taxon>
        <taxon>Pucciniomycotina</taxon>
        <taxon>Pucciniomycetes</taxon>
        <taxon>Pucciniales</taxon>
        <taxon>Sphaerophragmiaceae</taxon>
        <taxon>Austropuccinia</taxon>
    </lineage>
</organism>
<evidence type="ECO:0000256" key="1">
    <source>
        <dbReference type="ARBA" id="ARBA00022884"/>
    </source>
</evidence>
<gene>
    <name evidence="3" type="ORF">O181_029317</name>
</gene>
<dbReference type="AlphaFoldDB" id="A0A9Q3CWC2"/>
<dbReference type="Gene3D" id="3.30.420.10">
    <property type="entry name" value="Ribonuclease H-like superfamily/Ribonuclease H"/>
    <property type="match status" value="1"/>
</dbReference>
<dbReference type="InterPro" id="IPR036397">
    <property type="entry name" value="RNaseH_sf"/>
</dbReference>
<dbReference type="GO" id="GO:0005634">
    <property type="term" value="C:nucleus"/>
    <property type="evidence" value="ECO:0007669"/>
    <property type="project" value="UniProtKB-ARBA"/>
</dbReference>
<dbReference type="EMBL" id="AVOT02010159">
    <property type="protein sequence ID" value="MBW0489602.1"/>
    <property type="molecule type" value="Genomic_DNA"/>
</dbReference>
<name>A0A9Q3CWC2_9BASI</name>
<keyword evidence="1" id="KW-0694">RNA-binding</keyword>
<dbReference type="InterPro" id="IPR012337">
    <property type="entry name" value="RNaseH-like_sf"/>
</dbReference>
<comment type="caution">
    <text evidence="3">The sequence shown here is derived from an EMBL/GenBank/DDBJ whole genome shotgun (WGS) entry which is preliminary data.</text>
</comment>
<dbReference type="GO" id="GO:0015074">
    <property type="term" value="P:DNA integration"/>
    <property type="evidence" value="ECO:0007669"/>
    <property type="project" value="InterPro"/>
</dbReference>
<dbReference type="PANTHER" id="PTHR37984:SF5">
    <property type="entry name" value="PROTEIN NYNRIN-LIKE"/>
    <property type="match status" value="1"/>
</dbReference>
<dbReference type="GO" id="GO:0003723">
    <property type="term" value="F:RNA binding"/>
    <property type="evidence" value="ECO:0007669"/>
    <property type="project" value="UniProtKB-KW"/>
</dbReference>
<evidence type="ECO:0000313" key="3">
    <source>
        <dbReference type="EMBL" id="MBW0489602.1"/>
    </source>
</evidence>
<feature type="domain" description="Integrase catalytic" evidence="2">
    <location>
        <begin position="1"/>
        <end position="71"/>
    </location>
</feature>
<keyword evidence="4" id="KW-1185">Reference proteome</keyword>
<dbReference type="InterPro" id="IPR050951">
    <property type="entry name" value="Retrovirus_Pol_polyprotein"/>
</dbReference>
<evidence type="ECO:0000313" key="4">
    <source>
        <dbReference type="Proteomes" id="UP000765509"/>
    </source>
</evidence>
<sequence>MDTALLFWNNITSTCGVPNIIIIDRDPKFTSEFLTSLYDVLRKKLAFSIAYHPQTDGLDERMIHTMEDIIRGFCVYCMEYKDHYGYTHD</sequence>
<dbReference type="InterPro" id="IPR001584">
    <property type="entry name" value="Integrase_cat-core"/>
</dbReference>